<dbReference type="RefSeq" id="WP_014445562.1">
    <property type="nucleotide sequence ID" value="NC_017093.1"/>
</dbReference>
<dbReference type="NCBIfam" id="NF037959">
    <property type="entry name" value="MFS_SpdSyn"/>
    <property type="match status" value="1"/>
</dbReference>
<evidence type="ECO:0000256" key="1">
    <source>
        <dbReference type="ARBA" id="ARBA00023115"/>
    </source>
</evidence>
<dbReference type="STRING" id="512565.AMIS_54540"/>
<gene>
    <name evidence="2" type="ordered locus">AMIS_54540</name>
</gene>
<dbReference type="CDD" id="cd02440">
    <property type="entry name" value="AdoMet_MTases"/>
    <property type="match status" value="1"/>
</dbReference>
<proteinExistence type="predicted"/>
<reference evidence="2 3" key="1">
    <citation type="submission" date="2012-02" db="EMBL/GenBank/DDBJ databases">
        <title>Complete genome sequence of Actinoplanes missouriensis 431 (= NBRC 102363).</title>
        <authorList>
            <person name="Ohnishi Y."/>
            <person name="Ishikawa J."/>
            <person name="Sekine M."/>
            <person name="Hosoyama A."/>
            <person name="Harada T."/>
            <person name="Narita H."/>
            <person name="Hata T."/>
            <person name="Konno Y."/>
            <person name="Tutikane K."/>
            <person name="Fujita N."/>
            <person name="Horinouchi S."/>
            <person name="Hayakawa M."/>
        </authorList>
    </citation>
    <scope>NUCLEOTIDE SEQUENCE [LARGE SCALE GENOMIC DNA]</scope>
    <source>
        <strain evidence="3">ATCC 14538 / DSM 43046 / CBS 188.64 / JCM 3121 / NBRC 102363 / NCIMB 12654 / NRRL B-3342 / UNCC 431</strain>
    </source>
</reference>
<accession>I0HCD7</accession>
<dbReference type="EMBL" id="AP012319">
    <property type="protein sequence ID" value="BAL90674.1"/>
    <property type="molecule type" value="Genomic_DNA"/>
</dbReference>
<dbReference type="HOGENOM" id="CLU_068637_2_0_11"/>
<keyword evidence="1" id="KW-0620">Polyamine biosynthesis</keyword>
<sequence>MATHGNRGAPLVVTVASGQAELRPDPARPQGWTLLVNDVPQSYVDLADPERLEFPYVRQIGRALRAWSASGRTASGGTASGVPNRILHLGGGALTVPRLAARWWPGVAQKVVELDPLLVDLVRRELPPPPGVEIEVGDARAILETEDPRGYDLIVADVFDGAATPVSVATLGFASAAARALRPGGLLIMNVTDVPPLAWTRIQVATVRAAFDRAGLLGPAAVLRGRRAGNVVLLAGAVPRVPTERDERLLRAGELVVFSGGARPRLDAPR</sequence>
<protein>
    <recommendedName>
        <fullName evidence="4">Spermidine synthase</fullName>
    </recommendedName>
</protein>
<dbReference type="Gene3D" id="3.40.50.150">
    <property type="entry name" value="Vaccinia Virus protein VP39"/>
    <property type="match status" value="1"/>
</dbReference>
<dbReference type="PANTHER" id="PTHR43317:SF1">
    <property type="entry name" value="THERMOSPERMINE SYNTHASE ACAULIS5"/>
    <property type="match status" value="1"/>
</dbReference>
<dbReference type="AlphaFoldDB" id="I0HCD7"/>
<evidence type="ECO:0000313" key="2">
    <source>
        <dbReference type="EMBL" id="BAL90674.1"/>
    </source>
</evidence>
<dbReference type="OrthoDB" id="8221452at2"/>
<dbReference type="PANTHER" id="PTHR43317">
    <property type="entry name" value="THERMOSPERMINE SYNTHASE ACAULIS5"/>
    <property type="match status" value="1"/>
</dbReference>
<name>I0HCD7_ACTM4</name>
<dbReference type="Proteomes" id="UP000007882">
    <property type="component" value="Chromosome"/>
</dbReference>
<evidence type="ECO:0008006" key="4">
    <source>
        <dbReference type="Google" id="ProtNLM"/>
    </source>
</evidence>
<keyword evidence="3" id="KW-1185">Reference proteome</keyword>
<dbReference type="PATRIC" id="fig|512565.3.peg.5448"/>
<dbReference type="KEGG" id="ams:AMIS_54540"/>
<evidence type="ECO:0000313" key="3">
    <source>
        <dbReference type="Proteomes" id="UP000007882"/>
    </source>
</evidence>
<dbReference type="InterPro" id="IPR029063">
    <property type="entry name" value="SAM-dependent_MTases_sf"/>
</dbReference>
<dbReference type="eggNOG" id="COG0421">
    <property type="taxonomic scope" value="Bacteria"/>
</dbReference>
<organism evidence="2 3">
    <name type="scientific">Actinoplanes missouriensis (strain ATCC 14538 / DSM 43046 / CBS 188.64 / JCM 3121 / NBRC 102363 / NCIMB 12654 / NRRL B-3342 / UNCC 431)</name>
    <dbReference type="NCBI Taxonomy" id="512565"/>
    <lineage>
        <taxon>Bacteria</taxon>
        <taxon>Bacillati</taxon>
        <taxon>Actinomycetota</taxon>
        <taxon>Actinomycetes</taxon>
        <taxon>Micromonosporales</taxon>
        <taxon>Micromonosporaceae</taxon>
        <taxon>Actinoplanes</taxon>
    </lineage>
</organism>
<dbReference type="GO" id="GO:0006596">
    <property type="term" value="P:polyamine biosynthetic process"/>
    <property type="evidence" value="ECO:0007669"/>
    <property type="project" value="UniProtKB-KW"/>
</dbReference>
<dbReference type="SUPFAM" id="SSF53335">
    <property type="entry name" value="S-adenosyl-L-methionine-dependent methyltransferases"/>
    <property type="match status" value="1"/>
</dbReference>